<dbReference type="CDD" id="cd14256">
    <property type="entry name" value="Dockerin_I"/>
    <property type="match status" value="1"/>
</dbReference>
<dbReference type="EMBL" id="VXRY01000337">
    <property type="protein sequence ID" value="MXY34126.1"/>
    <property type="molecule type" value="Genomic_DNA"/>
</dbReference>
<gene>
    <name evidence="2" type="ORF">F4Y60_08545</name>
</gene>
<feature type="domain" description="Dockerin" evidence="1">
    <location>
        <begin position="249"/>
        <end position="317"/>
    </location>
</feature>
<dbReference type="GO" id="GO:0004553">
    <property type="term" value="F:hydrolase activity, hydrolyzing O-glycosyl compounds"/>
    <property type="evidence" value="ECO:0007669"/>
    <property type="project" value="InterPro"/>
</dbReference>
<dbReference type="SUPFAM" id="SSF63446">
    <property type="entry name" value="Type I dockerin domain"/>
    <property type="match status" value="1"/>
</dbReference>
<reference evidence="2" key="1">
    <citation type="submission" date="2019-09" db="EMBL/GenBank/DDBJ databases">
        <title>Characterisation of the sponge microbiome using genome-centric metagenomics.</title>
        <authorList>
            <person name="Engelberts J.P."/>
            <person name="Robbins S.J."/>
            <person name="De Goeij J.M."/>
            <person name="Aranda M."/>
            <person name="Bell S.C."/>
            <person name="Webster N.S."/>
        </authorList>
    </citation>
    <scope>NUCLEOTIDE SEQUENCE</scope>
    <source>
        <strain evidence="2">SB0664_bin_43</strain>
    </source>
</reference>
<dbReference type="InterPro" id="IPR016134">
    <property type="entry name" value="Dockerin_dom"/>
</dbReference>
<comment type="caution">
    <text evidence="2">The sequence shown here is derived from an EMBL/GenBank/DDBJ whole genome shotgun (WGS) entry which is preliminary data.</text>
</comment>
<protein>
    <submittedName>
        <fullName evidence="2">T9SS type A sorting domain-containing protein</fullName>
    </submittedName>
</protein>
<accession>A0A6B0Y4T8</accession>
<evidence type="ECO:0000313" key="2">
    <source>
        <dbReference type="EMBL" id="MXY34126.1"/>
    </source>
</evidence>
<dbReference type="Gene3D" id="1.10.1330.10">
    <property type="entry name" value="Dockerin domain"/>
    <property type="match status" value="1"/>
</dbReference>
<proteinExistence type="predicted"/>
<dbReference type="PROSITE" id="PS51766">
    <property type="entry name" value="DOCKERIN"/>
    <property type="match status" value="1"/>
</dbReference>
<dbReference type="AlphaFoldDB" id="A0A6B0Y4T8"/>
<organism evidence="2">
    <name type="scientific">Boseongicola sp. SB0664_bin_43</name>
    <dbReference type="NCBI Taxonomy" id="2604844"/>
    <lineage>
        <taxon>Bacteria</taxon>
        <taxon>Pseudomonadati</taxon>
        <taxon>Pseudomonadota</taxon>
        <taxon>Alphaproteobacteria</taxon>
        <taxon>Rhodobacterales</taxon>
        <taxon>Paracoccaceae</taxon>
        <taxon>Boseongicola</taxon>
    </lineage>
</organism>
<dbReference type="InterPro" id="IPR036439">
    <property type="entry name" value="Dockerin_dom_sf"/>
</dbReference>
<dbReference type="Gene3D" id="2.60.40.4070">
    <property type="match status" value="1"/>
</dbReference>
<dbReference type="Pfam" id="PF00404">
    <property type="entry name" value="Dockerin_1"/>
    <property type="match status" value="1"/>
</dbReference>
<sequence>MLKSLLQNARVMSFFIACLIGLVLNVGVGAESLVEGRIRLSSGLPAAGVQVQLFDLSDLRQSVSTTTDETGYFALSLQTLSGGRNAALPADFVLGQNYPNPFNPSTLIPYQLPAAGPVRLEVFNMLGQRVAKLVDGKRSVGAHTARWDGTDAAGRAVGAGVYIYRLSSGGMEVSRRMVLIDGQAGVRSGVSSRPPRSAPAAQDQAYGLVVWGSDMVAYVDPAFQVRDGMAPVDIVVEARGLSGRRKVVAGSLLGDVNGDGRVDIVDALFVAMYSVDPSTLAAHIPNISLGDVDADGDLDFTDAYLIGTYSVNPLDPT</sequence>
<dbReference type="GO" id="GO:0000272">
    <property type="term" value="P:polysaccharide catabolic process"/>
    <property type="evidence" value="ECO:0007669"/>
    <property type="project" value="InterPro"/>
</dbReference>
<dbReference type="InterPro" id="IPR002105">
    <property type="entry name" value="Dockerin_1_rpt"/>
</dbReference>
<feature type="non-terminal residue" evidence="2">
    <location>
        <position position="317"/>
    </location>
</feature>
<evidence type="ECO:0000259" key="1">
    <source>
        <dbReference type="PROSITE" id="PS51766"/>
    </source>
</evidence>
<dbReference type="Pfam" id="PF13860">
    <property type="entry name" value="FlgD_ig"/>
    <property type="match status" value="1"/>
</dbReference>
<dbReference type="InterPro" id="IPR026444">
    <property type="entry name" value="Secre_tail"/>
</dbReference>
<dbReference type="InterPro" id="IPR025965">
    <property type="entry name" value="FlgD/Vpr_Ig-like"/>
</dbReference>
<name>A0A6B0Y4T8_9RHOB</name>
<dbReference type="NCBIfam" id="TIGR04183">
    <property type="entry name" value="Por_Secre_tail"/>
    <property type="match status" value="1"/>
</dbReference>